<proteinExistence type="predicted"/>
<name>A0ABQ8SP37_PERAM</name>
<evidence type="ECO:0000313" key="2">
    <source>
        <dbReference type="Proteomes" id="UP001148838"/>
    </source>
</evidence>
<accession>A0ABQ8SP37</accession>
<sequence>MGEDNQREFQQRVFPVVQDRLKLRIPLNGQITAILSGHDVRKNFLYDQLKAPRTSEDNLKKKRTQMAAYFEARKEKDLVGSLAEKKLPTEECTGRNGEREKRVRSRRSYQMIDNIKIYGSYEETKRNAENRKD</sequence>
<dbReference type="Proteomes" id="UP001148838">
    <property type="component" value="Unassembled WGS sequence"/>
</dbReference>
<keyword evidence="2" id="KW-1185">Reference proteome</keyword>
<protein>
    <submittedName>
        <fullName evidence="1">Uncharacterized protein</fullName>
    </submittedName>
</protein>
<reference evidence="1 2" key="1">
    <citation type="journal article" date="2022" name="Allergy">
        <title>Genome assembly and annotation of Periplaneta americana reveal a comprehensive cockroach allergen profile.</title>
        <authorList>
            <person name="Wang L."/>
            <person name="Xiong Q."/>
            <person name="Saelim N."/>
            <person name="Wang L."/>
            <person name="Nong W."/>
            <person name="Wan A.T."/>
            <person name="Shi M."/>
            <person name="Liu X."/>
            <person name="Cao Q."/>
            <person name="Hui J.H.L."/>
            <person name="Sookrung N."/>
            <person name="Leung T.F."/>
            <person name="Tungtrongchitr A."/>
            <person name="Tsui S.K.W."/>
        </authorList>
    </citation>
    <scope>NUCLEOTIDE SEQUENCE [LARGE SCALE GENOMIC DNA]</scope>
    <source>
        <strain evidence="1">PWHHKU_190912</strain>
    </source>
</reference>
<organism evidence="1 2">
    <name type="scientific">Periplaneta americana</name>
    <name type="common">American cockroach</name>
    <name type="synonym">Blatta americana</name>
    <dbReference type="NCBI Taxonomy" id="6978"/>
    <lineage>
        <taxon>Eukaryota</taxon>
        <taxon>Metazoa</taxon>
        <taxon>Ecdysozoa</taxon>
        <taxon>Arthropoda</taxon>
        <taxon>Hexapoda</taxon>
        <taxon>Insecta</taxon>
        <taxon>Pterygota</taxon>
        <taxon>Neoptera</taxon>
        <taxon>Polyneoptera</taxon>
        <taxon>Dictyoptera</taxon>
        <taxon>Blattodea</taxon>
        <taxon>Blattoidea</taxon>
        <taxon>Blattidae</taxon>
        <taxon>Blattinae</taxon>
        <taxon>Periplaneta</taxon>
    </lineage>
</organism>
<comment type="caution">
    <text evidence="1">The sequence shown here is derived from an EMBL/GenBank/DDBJ whole genome shotgun (WGS) entry which is preliminary data.</text>
</comment>
<dbReference type="EMBL" id="JAJSOF020000023">
    <property type="protein sequence ID" value="KAJ4435943.1"/>
    <property type="molecule type" value="Genomic_DNA"/>
</dbReference>
<gene>
    <name evidence="1" type="ORF">ANN_18566</name>
</gene>
<evidence type="ECO:0000313" key="1">
    <source>
        <dbReference type="EMBL" id="KAJ4435943.1"/>
    </source>
</evidence>